<evidence type="ECO:0000256" key="1">
    <source>
        <dbReference type="SAM" id="MobiDB-lite"/>
    </source>
</evidence>
<comment type="caution">
    <text evidence="3">The sequence shown here is derived from an EMBL/GenBank/DDBJ whole genome shotgun (WGS) entry which is preliminary data.</text>
</comment>
<evidence type="ECO:0000256" key="2">
    <source>
        <dbReference type="SAM" id="Phobius"/>
    </source>
</evidence>
<sequence length="117" mass="12746">MNTSPPFIHLTFFISYSSYISALLTNALMSAFLCCSFFGGHLMRNGVIVVLLLVIQALVVVVDTRSGALHWREESFGMPRTSSPASFTGFLPKAVPIPPSGPSRSHNSIGLHRRTLP</sequence>
<feature type="transmembrane region" description="Helical" evidence="2">
    <location>
        <begin position="12"/>
        <end position="39"/>
    </location>
</feature>
<gene>
    <name evidence="3" type="ORF">HPP92_000936</name>
</gene>
<evidence type="ECO:0000313" key="4">
    <source>
        <dbReference type="Proteomes" id="UP000639772"/>
    </source>
</evidence>
<reference evidence="3 4" key="1">
    <citation type="journal article" date="2020" name="Nat. Food">
        <title>A phased Vanilla planifolia genome enables genetic improvement of flavour and production.</title>
        <authorList>
            <person name="Hasing T."/>
            <person name="Tang H."/>
            <person name="Brym M."/>
            <person name="Khazi F."/>
            <person name="Huang T."/>
            <person name="Chambers A.H."/>
        </authorList>
    </citation>
    <scope>NUCLEOTIDE SEQUENCE [LARGE SCALE GENOMIC DNA]</scope>
    <source>
        <tissue evidence="3">Leaf</tissue>
    </source>
</reference>
<protein>
    <recommendedName>
        <fullName evidence="5">Transmembrane protein</fullName>
    </recommendedName>
</protein>
<dbReference type="EMBL" id="JADCNM010000001">
    <property type="protein sequence ID" value="KAG0500864.1"/>
    <property type="molecule type" value="Genomic_DNA"/>
</dbReference>
<evidence type="ECO:0000313" key="3">
    <source>
        <dbReference type="EMBL" id="KAG0500864.1"/>
    </source>
</evidence>
<feature type="transmembrane region" description="Helical" evidence="2">
    <location>
        <begin position="45"/>
        <end position="62"/>
    </location>
</feature>
<name>A0A835S3R0_VANPL</name>
<feature type="region of interest" description="Disordered" evidence="1">
    <location>
        <begin position="95"/>
        <end position="117"/>
    </location>
</feature>
<evidence type="ECO:0008006" key="5">
    <source>
        <dbReference type="Google" id="ProtNLM"/>
    </source>
</evidence>
<keyword evidence="2" id="KW-1133">Transmembrane helix</keyword>
<dbReference type="AlphaFoldDB" id="A0A835S3R0"/>
<organism evidence="3 4">
    <name type="scientific">Vanilla planifolia</name>
    <name type="common">Vanilla</name>
    <dbReference type="NCBI Taxonomy" id="51239"/>
    <lineage>
        <taxon>Eukaryota</taxon>
        <taxon>Viridiplantae</taxon>
        <taxon>Streptophyta</taxon>
        <taxon>Embryophyta</taxon>
        <taxon>Tracheophyta</taxon>
        <taxon>Spermatophyta</taxon>
        <taxon>Magnoliopsida</taxon>
        <taxon>Liliopsida</taxon>
        <taxon>Asparagales</taxon>
        <taxon>Orchidaceae</taxon>
        <taxon>Vanilloideae</taxon>
        <taxon>Vanilleae</taxon>
        <taxon>Vanilla</taxon>
    </lineage>
</organism>
<dbReference type="OrthoDB" id="1935957at2759"/>
<keyword evidence="2" id="KW-0472">Membrane</keyword>
<proteinExistence type="predicted"/>
<keyword evidence="2" id="KW-0812">Transmembrane</keyword>
<accession>A0A835S3R0</accession>
<dbReference type="Proteomes" id="UP000639772">
    <property type="component" value="Chromosome 1"/>
</dbReference>